<feature type="non-terminal residue" evidence="1">
    <location>
        <position position="1"/>
    </location>
</feature>
<reference evidence="1 2" key="1">
    <citation type="journal article" date="2016" name="Nat. Commun.">
        <title>Ectomycorrhizal ecology is imprinted in the genome of the dominant symbiotic fungus Cenococcum geophilum.</title>
        <authorList>
            <consortium name="DOE Joint Genome Institute"/>
            <person name="Peter M."/>
            <person name="Kohler A."/>
            <person name="Ohm R.A."/>
            <person name="Kuo A."/>
            <person name="Krutzmann J."/>
            <person name="Morin E."/>
            <person name="Arend M."/>
            <person name="Barry K.W."/>
            <person name="Binder M."/>
            <person name="Choi C."/>
            <person name="Clum A."/>
            <person name="Copeland A."/>
            <person name="Grisel N."/>
            <person name="Haridas S."/>
            <person name="Kipfer T."/>
            <person name="LaButti K."/>
            <person name="Lindquist E."/>
            <person name="Lipzen A."/>
            <person name="Maire R."/>
            <person name="Meier B."/>
            <person name="Mihaltcheva S."/>
            <person name="Molinier V."/>
            <person name="Murat C."/>
            <person name="Poggeler S."/>
            <person name="Quandt C.A."/>
            <person name="Sperisen C."/>
            <person name="Tritt A."/>
            <person name="Tisserant E."/>
            <person name="Crous P.W."/>
            <person name="Henrissat B."/>
            <person name="Nehls U."/>
            <person name="Egli S."/>
            <person name="Spatafora J.W."/>
            <person name="Grigoriev I.V."/>
            <person name="Martin F.M."/>
        </authorList>
    </citation>
    <scope>NUCLEOTIDE SEQUENCE [LARGE SCALE GENOMIC DNA]</scope>
    <source>
        <strain evidence="1 2">1.58</strain>
    </source>
</reference>
<organism evidence="1 2">
    <name type="scientific">Cenococcum geophilum 1.58</name>
    <dbReference type="NCBI Taxonomy" id="794803"/>
    <lineage>
        <taxon>Eukaryota</taxon>
        <taxon>Fungi</taxon>
        <taxon>Dikarya</taxon>
        <taxon>Ascomycota</taxon>
        <taxon>Pezizomycotina</taxon>
        <taxon>Dothideomycetes</taxon>
        <taxon>Pleosporomycetidae</taxon>
        <taxon>Gloniales</taxon>
        <taxon>Gloniaceae</taxon>
        <taxon>Cenococcum</taxon>
    </lineage>
</organism>
<name>A0ACC8EJW1_9PEZI</name>
<dbReference type="Proteomes" id="UP000250078">
    <property type="component" value="Unassembled WGS sequence"/>
</dbReference>
<proteinExistence type="predicted"/>
<accession>A0ACC8EJW1</accession>
<protein>
    <submittedName>
        <fullName evidence="1">Uncharacterized protein</fullName>
    </submittedName>
</protein>
<evidence type="ECO:0000313" key="1">
    <source>
        <dbReference type="EMBL" id="OCK86512.1"/>
    </source>
</evidence>
<sequence length="50" mass="5266">RTTNCTGDKMVRLWDTATGAARSTLEGHSDSVMPVALSPDCQVVASRSSV</sequence>
<evidence type="ECO:0000313" key="2">
    <source>
        <dbReference type="Proteomes" id="UP000250078"/>
    </source>
</evidence>
<dbReference type="EMBL" id="KV748340">
    <property type="protein sequence ID" value="OCK86512.1"/>
    <property type="molecule type" value="Genomic_DNA"/>
</dbReference>
<gene>
    <name evidence="1" type="ORF">K441DRAFT_599402</name>
</gene>
<keyword evidence="2" id="KW-1185">Reference proteome</keyword>